<evidence type="ECO:0000313" key="3">
    <source>
        <dbReference type="Proteomes" id="UP000828390"/>
    </source>
</evidence>
<comment type="caution">
    <text evidence="2">The sequence shown here is derived from an EMBL/GenBank/DDBJ whole genome shotgun (WGS) entry which is preliminary data.</text>
</comment>
<sequence>MPTYDPTSPSTHVASSAVTSEFLTSLVTSKTNGGVDFITSAANKSTDLHNSTSDHKGRDKAI</sequence>
<dbReference type="Proteomes" id="UP000828390">
    <property type="component" value="Unassembled WGS sequence"/>
</dbReference>
<dbReference type="AlphaFoldDB" id="A0A9D3YP73"/>
<keyword evidence="3" id="KW-1185">Reference proteome</keyword>
<protein>
    <submittedName>
        <fullName evidence="2">Uncharacterized protein</fullName>
    </submittedName>
</protein>
<feature type="compositionally biased region" description="Basic and acidic residues" evidence="1">
    <location>
        <begin position="52"/>
        <end position="62"/>
    </location>
</feature>
<dbReference type="EMBL" id="JAIWYP010000015">
    <property type="protein sequence ID" value="KAH3702395.1"/>
    <property type="molecule type" value="Genomic_DNA"/>
</dbReference>
<name>A0A9D3YP73_DREPO</name>
<reference evidence="2" key="1">
    <citation type="journal article" date="2019" name="bioRxiv">
        <title>The Genome of the Zebra Mussel, Dreissena polymorpha: A Resource for Invasive Species Research.</title>
        <authorList>
            <person name="McCartney M.A."/>
            <person name="Auch B."/>
            <person name="Kono T."/>
            <person name="Mallez S."/>
            <person name="Zhang Y."/>
            <person name="Obille A."/>
            <person name="Becker A."/>
            <person name="Abrahante J.E."/>
            <person name="Garbe J."/>
            <person name="Badalamenti J.P."/>
            <person name="Herman A."/>
            <person name="Mangelson H."/>
            <person name="Liachko I."/>
            <person name="Sullivan S."/>
            <person name="Sone E.D."/>
            <person name="Koren S."/>
            <person name="Silverstein K.A.T."/>
            <person name="Beckman K.B."/>
            <person name="Gohl D.M."/>
        </authorList>
    </citation>
    <scope>NUCLEOTIDE SEQUENCE</scope>
    <source>
        <strain evidence="2">Duluth1</strain>
        <tissue evidence="2">Whole animal</tissue>
    </source>
</reference>
<organism evidence="2 3">
    <name type="scientific">Dreissena polymorpha</name>
    <name type="common">Zebra mussel</name>
    <name type="synonym">Mytilus polymorpha</name>
    <dbReference type="NCBI Taxonomy" id="45954"/>
    <lineage>
        <taxon>Eukaryota</taxon>
        <taxon>Metazoa</taxon>
        <taxon>Spiralia</taxon>
        <taxon>Lophotrochozoa</taxon>
        <taxon>Mollusca</taxon>
        <taxon>Bivalvia</taxon>
        <taxon>Autobranchia</taxon>
        <taxon>Heteroconchia</taxon>
        <taxon>Euheterodonta</taxon>
        <taxon>Imparidentia</taxon>
        <taxon>Neoheterodontei</taxon>
        <taxon>Myida</taxon>
        <taxon>Dreissenoidea</taxon>
        <taxon>Dreissenidae</taxon>
        <taxon>Dreissena</taxon>
    </lineage>
</organism>
<accession>A0A9D3YP73</accession>
<evidence type="ECO:0000256" key="1">
    <source>
        <dbReference type="SAM" id="MobiDB-lite"/>
    </source>
</evidence>
<reference evidence="2" key="2">
    <citation type="submission" date="2020-11" db="EMBL/GenBank/DDBJ databases">
        <authorList>
            <person name="McCartney M.A."/>
            <person name="Auch B."/>
            <person name="Kono T."/>
            <person name="Mallez S."/>
            <person name="Becker A."/>
            <person name="Gohl D.M."/>
            <person name="Silverstein K.A.T."/>
            <person name="Koren S."/>
            <person name="Bechman K.B."/>
            <person name="Herman A."/>
            <person name="Abrahante J.E."/>
            <person name="Garbe J."/>
        </authorList>
    </citation>
    <scope>NUCLEOTIDE SEQUENCE</scope>
    <source>
        <strain evidence="2">Duluth1</strain>
        <tissue evidence="2">Whole animal</tissue>
    </source>
</reference>
<feature type="region of interest" description="Disordered" evidence="1">
    <location>
        <begin position="41"/>
        <end position="62"/>
    </location>
</feature>
<feature type="compositionally biased region" description="Polar residues" evidence="1">
    <location>
        <begin position="41"/>
        <end position="51"/>
    </location>
</feature>
<proteinExistence type="predicted"/>
<evidence type="ECO:0000313" key="2">
    <source>
        <dbReference type="EMBL" id="KAH3702395.1"/>
    </source>
</evidence>
<gene>
    <name evidence="2" type="ORF">DPMN_077413</name>
</gene>